<sequence length="269" mass="31431">MTGILAQTIALTSYGNEYLKTGKSTDFFPQNSTFHHCNSVDFREIQKKNLFTSKKEVVVAENPIEWFLLLKKENCRKLRLYYQTEKSDDHKLAGFVGGGGNWFIECIYDNYSDFWISNWTHDKNLIEKPWIVTYGKAVSKQSTINLQFDINSTKEKLKNILEKITEFAFKETSENWGQIFEKAKNTLQNNNPEIDFYHDNLIVLSNYSLENRQLLMSASKAFVFGGMGSWNDMWFENEETEKEYNYLSTELYGMMMTSIVTSINKDNNE</sequence>
<protein>
    <submittedName>
        <fullName evidence="1">Uncharacterized protein</fullName>
    </submittedName>
</protein>
<dbReference type="EMBL" id="JBBYHU010000027">
    <property type="protein sequence ID" value="MEL1241856.1"/>
    <property type="molecule type" value="Genomic_DNA"/>
</dbReference>
<organism evidence="1 2">
    <name type="scientific">Flavobacterium flavipallidum</name>
    <dbReference type="NCBI Taxonomy" id="3139140"/>
    <lineage>
        <taxon>Bacteria</taxon>
        <taxon>Pseudomonadati</taxon>
        <taxon>Bacteroidota</taxon>
        <taxon>Flavobacteriia</taxon>
        <taxon>Flavobacteriales</taxon>
        <taxon>Flavobacteriaceae</taxon>
        <taxon>Flavobacterium</taxon>
    </lineage>
</organism>
<dbReference type="Proteomes" id="UP001398556">
    <property type="component" value="Unassembled WGS sequence"/>
</dbReference>
<gene>
    <name evidence="1" type="ORF">AAEO59_12415</name>
</gene>
<name>A0ABU9HPH1_9FLAO</name>
<keyword evidence="2" id="KW-1185">Reference proteome</keyword>
<proteinExistence type="predicted"/>
<accession>A0ABU9HPH1</accession>
<reference evidence="1 2" key="1">
    <citation type="submission" date="2024-04" db="EMBL/GenBank/DDBJ databases">
        <title>Flavobacterium sp. DGU99 16S ribosomal RNA gene Genome sequencing and assembly.</title>
        <authorList>
            <person name="Park S."/>
        </authorList>
    </citation>
    <scope>NUCLEOTIDE SEQUENCE [LARGE SCALE GENOMIC DNA]</scope>
    <source>
        <strain evidence="1 2">DGU99</strain>
    </source>
</reference>
<evidence type="ECO:0000313" key="1">
    <source>
        <dbReference type="EMBL" id="MEL1241856.1"/>
    </source>
</evidence>
<dbReference type="RefSeq" id="WP_341701063.1">
    <property type="nucleotide sequence ID" value="NZ_JBBYHU010000027.1"/>
</dbReference>
<evidence type="ECO:0000313" key="2">
    <source>
        <dbReference type="Proteomes" id="UP001398556"/>
    </source>
</evidence>
<comment type="caution">
    <text evidence="1">The sequence shown here is derived from an EMBL/GenBank/DDBJ whole genome shotgun (WGS) entry which is preliminary data.</text>
</comment>